<evidence type="ECO:0000313" key="1">
    <source>
        <dbReference type="EMBL" id="CAK9142860.1"/>
    </source>
</evidence>
<comment type="caution">
    <text evidence="1">The sequence shown here is derived from an EMBL/GenBank/DDBJ whole genome shotgun (WGS) entry which is preliminary data.</text>
</comment>
<reference evidence="1 2" key="1">
    <citation type="submission" date="2024-02" db="EMBL/GenBank/DDBJ databases">
        <authorList>
            <person name="Vignale AGUSTIN F."/>
            <person name="Sosa J E."/>
            <person name="Modenutti C."/>
        </authorList>
    </citation>
    <scope>NUCLEOTIDE SEQUENCE [LARGE SCALE GENOMIC DNA]</scope>
</reference>
<gene>
    <name evidence="1" type="ORF">ILEXP_LOCUS10554</name>
</gene>
<organism evidence="1 2">
    <name type="scientific">Ilex paraguariensis</name>
    <name type="common">yerba mate</name>
    <dbReference type="NCBI Taxonomy" id="185542"/>
    <lineage>
        <taxon>Eukaryota</taxon>
        <taxon>Viridiplantae</taxon>
        <taxon>Streptophyta</taxon>
        <taxon>Embryophyta</taxon>
        <taxon>Tracheophyta</taxon>
        <taxon>Spermatophyta</taxon>
        <taxon>Magnoliopsida</taxon>
        <taxon>eudicotyledons</taxon>
        <taxon>Gunneridae</taxon>
        <taxon>Pentapetalae</taxon>
        <taxon>asterids</taxon>
        <taxon>campanulids</taxon>
        <taxon>Aquifoliales</taxon>
        <taxon>Aquifoliaceae</taxon>
        <taxon>Ilex</taxon>
    </lineage>
</organism>
<protein>
    <submittedName>
        <fullName evidence="1">Uncharacterized protein</fullName>
    </submittedName>
</protein>
<accession>A0ABC8RH30</accession>
<evidence type="ECO:0000313" key="2">
    <source>
        <dbReference type="Proteomes" id="UP001642360"/>
    </source>
</evidence>
<proteinExistence type="predicted"/>
<dbReference type="EMBL" id="CAUOFW020001258">
    <property type="protein sequence ID" value="CAK9142860.1"/>
    <property type="molecule type" value="Genomic_DNA"/>
</dbReference>
<dbReference type="Proteomes" id="UP001642360">
    <property type="component" value="Unassembled WGS sequence"/>
</dbReference>
<keyword evidence="2" id="KW-1185">Reference proteome</keyword>
<name>A0ABC8RH30_9AQUA</name>
<dbReference type="AlphaFoldDB" id="A0ABC8RH30"/>
<sequence length="142" mass="16902">MKQNFTICLLLFFFFFPFLFLCSLLTYSVAVIDLKFDIIDYSIWSGAMQAGMIRNVSLWQWEQYEPLHMNIFREDYFFIVASFTNINRMNNNFRSVVNKMCYMCMHGEHVDGKDLTPNILQYEQLICVSFLNEPNTNQLNLL</sequence>